<evidence type="ECO:0000256" key="1">
    <source>
        <dbReference type="SAM" id="MobiDB-lite"/>
    </source>
</evidence>
<keyword evidence="3" id="KW-1185">Reference proteome</keyword>
<dbReference type="RefSeq" id="WP_250340150.1">
    <property type="nucleotide sequence ID" value="NZ_CP063231.1"/>
</dbReference>
<accession>A0ABY4T3Z5</accession>
<dbReference type="EMBL" id="CP063231">
    <property type="protein sequence ID" value="URL59628.1"/>
    <property type="molecule type" value="Genomic_DNA"/>
</dbReference>
<organism evidence="2 3">
    <name type="scientific">Luteibacter flocculans</name>
    <dbReference type="NCBI Taxonomy" id="2780091"/>
    <lineage>
        <taxon>Bacteria</taxon>
        <taxon>Pseudomonadati</taxon>
        <taxon>Pseudomonadota</taxon>
        <taxon>Gammaproteobacteria</taxon>
        <taxon>Lysobacterales</taxon>
        <taxon>Rhodanobacteraceae</taxon>
        <taxon>Luteibacter</taxon>
    </lineage>
</organism>
<evidence type="ECO:0000313" key="3">
    <source>
        <dbReference type="Proteomes" id="UP001056681"/>
    </source>
</evidence>
<gene>
    <name evidence="2" type="ORF">IM816_05895</name>
</gene>
<proteinExistence type="predicted"/>
<name>A0ABY4T3Z5_9GAMM</name>
<reference evidence="2" key="1">
    <citation type="submission" date="2020-10" db="EMBL/GenBank/DDBJ databases">
        <title>Whole-genome sequence of Luteibacter sp. EIF3.</title>
        <authorList>
            <person name="Friedrich I."/>
            <person name="Hertel R."/>
            <person name="Daniel R."/>
        </authorList>
    </citation>
    <scope>NUCLEOTIDE SEQUENCE</scope>
    <source>
        <strain evidence="2">EIF3</strain>
    </source>
</reference>
<protein>
    <submittedName>
        <fullName evidence="2">Uncharacterized protein</fullName>
    </submittedName>
</protein>
<dbReference type="Proteomes" id="UP001056681">
    <property type="component" value="Chromosome"/>
</dbReference>
<feature type="region of interest" description="Disordered" evidence="1">
    <location>
        <begin position="1"/>
        <end position="26"/>
    </location>
</feature>
<evidence type="ECO:0000313" key="2">
    <source>
        <dbReference type="EMBL" id="URL59628.1"/>
    </source>
</evidence>
<sequence>MESDESNPTEAQQAQCVLGRPDDPDPVKGVKNAWANTREPDSDVGVIPAAQQGCISMLGPFHLLPGTAGQLLAEQVAHALSHWQFRERLSEEGALAVQQKTAAVVCVGAVGAKGIALADEARDLLGRHRTSPGNSSG</sequence>